<comment type="caution">
    <text evidence="3">The sequence shown here is derived from an EMBL/GenBank/DDBJ whole genome shotgun (WGS) entry which is preliminary data.</text>
</comment>
<dbReference type="PROSITE" id="PS51898">
    <property type="entry name" value="TYR_RECOMBINASE"/>
    <property type="match status" value="1"/>
</dbReference>
<dbReference type="Proteomes" id="UP001526430">
    <property type="component" value="Unassembled WGS sequence"/>
</dbReference>
<dbReference type="CDD" id="cd00397">
    <property type="entry name" value="DNA_BRE_C"/>
    <property type="match status" value="1"/>
</dbReference>
<dbReference type="SUPFAM" id="SSF56349">
    <property type="entry name" value="DNA breaking-rejoining enzymes"/>
    <property type="match status" value="1"/>
</dbReference>
<accession>A0ABT3NZW7</accession>
<reference evidence="3 4" key="1">
    <citation type="submission" date="2022-10" db="EMBL/GenBank/DDBJ databases">
        <title>Roseococcus glaciei nov., sp. nov., isolated from glacier.</title>
        <authorList>
            <person name="Liu Q."/>
            <person name="Xin Y.-H."/>
        </authorList>
    </citation>
    <scope>NUCLEOTIDE SEQUENCE [LARGE SCALE GENOMIC DNA]</scope>
    <source>
        <strain evidence="3 4">MDT2-1-1</strain>
    </source>
</reference>
<dbReference type="InterPro" id="IPR011010">
    <property type="entry name" value="DNA_brk_join_enz"/>
</dbReference>
<evidence type="ECO:0000256" key="1">
    <source>
        <dbReference type="ARBA" id="ARBA00023172"/>
    </source>
</evidence>
<gene>
    <name evidence="3" type="ORF">OF850_18795</name>
</gene>
<dbReference type="InterPro" id="IPR002104">
    <property type="entry name" value="Integrase_catalytic"/>
</dbReference>
<dbReference type="EMBL" id="JAPFQI010000019">
    <property type="protein sequence ID" value="MCW8087676.1"/>
    <property type="molecule type" value="Genomic_DNA"/>
</dbReference>
<evidence type="ECO:0000313" key="4">
    <source>
        <dbReference type="Proteomes" id="UP001526430"/>
    </source>
</evidence>
<evidence type="ECO:0000259" key="2">
    <source>
        <dbReference type="PROSITE" id="PS51898"/>
    </source>
</evidence>
<sequence>MGARPSGHAALPFASWPEADRATYLAACTPGSPFDDPGAAASWRPATHRSLCAAYSRWLGFLQSEGVVLAEEGPAERVTPERLRHYERMLRGRCASVTVATYLGQLLMFLTDLWPERNWRWLREIQARHQRLAQPSRVKAARMVDQMELVELGFSLMEQAVARPLPPDLTAGPSHPALLYRDGLMIALLALRPLRQGNFLNLILGRHLQRTPEGWRIAIPASECKTGLALHMVVPAQLLSALETYLTVYRPVLLDMRGPADRQHRLHPAGHALWVTRCGTAMTPGAQQKQLRRHCRARFGHDINPHLFRDCAATTLADEHPEGISLAADLLGHRSTTTTQAHYIAANQRKALQQCQALILAQRRPSSRKGRTP</sequence>
<evidence type="ECO:0000313" key="3">
    <source>
        <dbReference type="EMBL" id="MCW8087676.1"/>
    </source>
</evidence>
<proteinExistence type="predicted"/>
<feature type="domain" description="Tyr recombinase" evidence="2">
    <location>
        <begin position="155"/>
        <end position="357"/>
    </location>
</feature>
<protein>
    <submittedName>
        <fullName evidence="3">Site-specific integrase</fullName>
    </submittedName>
</protein>
<organism evidence="3 4">
    <name type="scientific">Sabulicella glaciei</name>
    <dbReference type="NCBI Taxonomy" id="2984948"/>
    <lineage>
        <taxon>Bacteria</taxon>
        <taxon>Pseudomonadati</taxon>
        <taxon>Pseudomonadota</taxon>
        <taxon>Alphaproteobacteria</taxon>
        <taxon>Acetobacterales</taxon>
        <taxon>Acetobacteraceae</taxon>
        <taxon>Sabulicella</taxon>
    </lineage>
</organism>
<dbReference type="InterPro" id="IPR013762">
    <property type="entry name" value="Integrase-like_cat_sf"/>
</dbReference>
<dbReference type="Gene3D" id="1.10.443.10">
    <property type="entry name" value="Intergrase catalytic core"/>
    <property type="match status" value="1"/>
</dbReference>
<dbReference type="RefSeq" id="WP_301591883.1">
    <property type="nucleotide sequence ID" value="NZ_JAPFQI010000019.1"/>
</dbReference>
<keyword evidence="1" id="KW-0233">DNA recombination</keyword>
<keyword evidence="4" id="KW-1185">Reference proteome</keyword>
<name>A0ABT3NZW7_9PROT</name>